<sequence length="467" mass="46882">MVVTKQQVVQKALDNYIEAQERGLEVAQKALAMHQRMRRAEVQEGGPPWIDEEERTVSDEVQDGQREVEAIRQRLEEARDARLNGPRASEDFLNEWKGDTWADQTALDDFGVRPPEDSGLGPIEDYEPGRPTGDDVSELPVTEPAEPLPMPSASAGTPGTLRTGKKEPGPDAGSGTLKGRPSPAPPSEPSTVGPSPGPAGGAEPAEGPGLLSRFGGWLADTAFGKVVRAGWEWVEDKVSSVIGVALGAALVIGCGVLLWTFWPTGGSEPTPPNPPVVQAPAPAPPEPAPPNPFEPVPQDVPPNPFGGPEPVPPNPFEPQAPPPNPFEPPHAPQGVPPNPFEPDGSEGPAVPPAEPAPANPFEPGQHGSNPGGDTGSSDTGGGSSGTDTGGTGGSDTGGHSGSTDSGGTGDTGDTGDSSGTGSSDSGGTGGTGGGSDTGGGNTGGHSGGTGTDDTGSTGSSDSGNTGG</sequence>
<feature type="compositionally biased region" description="Pro residues" evidence="1">
    <location>
        <begin position="269"/>
        <end position="340"/>
    </location>
</feature>
<evidence type="ECO:0000313" key="3">
    <source>
        <dbReference type="EMBL" id="SEG90548.1"/>
    </source>
</evidence>
<feature type="compositionally biased region" description="Pro residues" evidence="1">
    <location>
        <begin position="349"/>
        <end position="360"/>
    </location>
</feature>
<feature type="region of interest" description="Disordered" evidence="1">
    <location>
        <begin position="269"/>
        <end position="467"/>
    </location>
</feature>
<feature type="compositionally biased region" description="Basic and acidic residues" evidence="1">
    <location>
        <begin position="55"/>
        <end position="65"/>
    </location>
</feature>
<dbReference type="AlphaFoldDB" id="A0A1H6DYY3"/>
<reference evidence="3" key="2">
    <citation type="submission" date="2016-10" db="EMBL/GenBank/DDBJ databases">
        <authorList>
            <person name="de Groot N.N."/>
        </authorList>
    </citation>
    <scope>NUCLEOTIDE SEQUENCE [LARGE SCALE GENOMIC DNA]</scope>
    <source>
        <strain evidence="3">ATCC 20501</strain>
    </source>
</reference>
<gene>
    <name evidence="3" type="ORF">SAMN02982929_05254</name>
    <name evidence="4" type="ORF">SAMN05216506_107229</name>
</gene>
<feature type="region of interest" description="Disordered" evidence="1">
    <location>
        <begin position="106"/>
        <end position="208"/>
    </location>
</feature>
<evidence type="ECO:0000313" key="6">
    <source>
        <dbReference type="Proteomes" id="UP000236729"/>
    </source>
</evidence>
<protein>
    <submittedName>
        <fullName evidence="3">Uncharacterized protein</fullName>
    </submittedName>
</protein>
<feature type="transmembrane region" description="Helical" evidence="2">
    <location>
        <begin position="238"/>
        <end position="262"/>
    </location>
</feature>
<feature type="compositionally biased region" description="Low complexity" evidence="1">
    <location>
        <begin position="414"/>
        <end position="423"/>
    </location>
</feature>
<accession>A0A1H6DYY3</accession>
<dbReference type="RefSeq" id="WP_093354280.1">
    <property type="nucleotide sequence ID" value="NZ_FNVB01000008.1"/>
</dbReference>
<evidence type="ECO:0000256" key="2">
    <source>
        <dbReference type="SAM" id="Phobius"/>
    </source>
</evidence>
<accession>A0A1I1W9Y6</accession>
<feature type="compositionally biased region" description="Gly residues" evidence="1">
    <location>
        <begin position="424"/>
        <end position="450"/>
    </location>
</feature>
<keyword evidence="2" id="KW-0812">Transmembrane</keyword>
<feature type="region of interest" description="Disordered" evidence="1">
    <location>
        <begin position="40"/>
        <end position="65"/>
    </location>
</feature>
<organism evidence="3 6">
    <name type="scientific">Saccharopolyspora kobensis</name>
    <dbReference type="NCBI Taxonomy" id="146035"/>
    <lineage>
        <taxon>Bacteria</taxon>
        <taxon>Bacillati</taxon>
        <taxon>Actinomycetota</taxon>
        <taxon>Actinomycetes</taxon>
        <taxon>Pseudonocardiales</taxon>
        <taxon>Pseudonocardiaceae</taxon>
        <taxon>Saccharopolyspora</taxon>
    </lineage>
</organism>
<evidence type="ECO:0000313" key="5">
    <source>
        <dbReference type="Proteomes" id="UP000199690"/>
    </source>
</evidence>
<evidence type="ECO:0000256" key="1">
    <source>
        <dbReference type="SAM" id="MobiDB-lite"/>
    </source>
</evidence>
<dbReference type="EMBL" id="FNVB01000008">
    <property type="protein sequence ID" value="SEG90548.1"/>
    <property type="molecule type" value="Genomic_DNA"/>
</dbReference>
<reference evidence="5 6" key="1">
    <citation type="submission" date="2016-10" db="EMBL/GenBank/DDBJ databases">
        <authorList>
            <person name="Varghese N."/>
            <person name="Submissions S."/>
        </authorList>
    </citation>
    <scope>NUCLEOTIDE SEQUENCE [LARGE SCALE GENOMIC DNA]</scope>
    <source>
        <strain evidence="6">ATCC 20501</strain>
        <strain evidence="4 5">CGMCC 4.3529</strain>
    </source>
</reference>
<evidence type="ECO:0000313" key="4">
    <source>
        <dbReference type="EMBL" id="SFD92025.1"/>
    </source>
</evidence>
<dbReference type="Proteomes" id="UP000236729">
    <property type="component" value="Unassembled WGS sequence"/>
</dbReference>
<keyword evidence="2" id="KW-1133">Transmembrane helix</keyword>
<feature type="compositionally biased region" description="Low complexity" evidence="1">
    <location>
        <begin position="451"/>
        <end position="467"/>
    </location>
</feature>
<dbReference type="EMBL" id="FOME01000007">
    <property type="protein sequence ID" value="SFD92025.1"/>
    <property type="molecule type" value="Genomic_DNA"/>
</dbReference>
<proteinExistence type="predicted"/>
<keyword evidence="5" id="KW-1185">Reference proteome</keyword>
<feature type="compositionally biased region" description="Gly residues" evidence="1">
    <location>
        <begin position="369"/>
        <end position="412"/>
    </location>
</feature>
<keyword evidence="2" id="KW-0472">Membrane</keyword>
<dbReference type="Proteomes" id="UP000199690">
    <property type="component" value="Unassembled WGS sequence"/>
</dbReference>
<name>A0A1H6DYY3_9PSEU</name>